<keyword evidence="3 6" id="KW-0067">ATP-binding</keyword>
<comment type="caution">
    <text evidence="6">The sequence shown here is derived from an EMBL/GenBank/DDBJ whole genome shotgun (WGS) entry which is preliminary data.</text>
</comment>
<dbReference type="EMBL" id="JBHSJG010000014">
    <property type="protein sequence ID" value="MFC4987021.1"/>
    <property type="molecule type" value="Genomic_DNA"/>
</dbReference>
<evidence type="ECO:0000313" key="7">
    <source>
        <dbReference type="Proteomes" id="UP001595925"/>
    </source>
</evidence>
<evidence type="ECO:0000256" key="4">
    <source>
        <dbReference type="SAM" id="MobiDB-lite"/>
    </source>
</evidence>
<dbReference type="SUPFAM" id="SSF52540">
    <property type="entry name" value="P-loop containing nucleoside triphosphate hydrolases"/>
    <property type="match status" value="1"/>
</dbReference>
<reference evidence="6 7" key="1">
    <citation type="journal article" date="2019" name="Int. J. Syst. Evol. Microbiol.">
        <title>The Global Catalogue of Microorganisms (GCM) 10K type strain sequencing project: providing services to taxonomists for standard genome sequencing and annotation.</title>
        <authorList>
            <consortium name="The Broad Institute Genomics Platform"/>
            <consortium name="The Broad Institute Genome Sequencing Center for Infectious Disease"/>
            <person name="Wu L."/>
            <person name="Ma J."/>
        </authorList>
    </citation>
    <scope>NUCLEOTIDE SEQUENCE [LARGE SCALE GENOMIC DNA]</scope>
    <source>
        <strain evidence="6 7">CGMCC 1.15824</strain>
    </source>
</reference>
<dbReference type="RefSeq" id="WP_224828271.1">
    <property type="nucleotide sequence ID" value="NZ_JAIVEF010000005.1"/>
</dbReference>
<dbReference type="Pfam" id="PF00005">
    <property type="entry name" value="ABC_tran"/>
    <property type="match status" value="1"/>
</dbReference>
<keyword evidence="1" id="KW-0813">Transport</keyword>
<evidence type="ECO:0000259" key="5">
    <source>
        <dbReference type="PROSITE" id="PS50893"/>
    </source>
</evidence>
<dbReference type="InterPro" id="IPR051782">
    <property type="entry name" value="ABC_Transporter_VariousFunc"/>
</dbReference>
<sequence>MTPTEPPADESDGNDAADPKAAVVADGLTKRYGDTAVVEDLYLGIEAGTVYGLLGPNGAGKTTTIRMLTGLAPPTDGSARVAGVPVSDRETLVSQIGYLPESTPIRGQFTGREQLAHHGRLRGMESREIDGRTEALLERLALDSADDRVVTYSKGMRRKVGLIQAIMHEPSVVFLDEPTAGLDPRATRTVREVVTELADGGTTVCLSTHILPVVEAVADRVGICHEGELVAEGPSKELRRAPGRHRSNPRGRLPPPDERARREPVIAIGAGQRSTDSTLISGYPSSISIRVRTVQPS</sequence>
<keyword evidence="7" id="KW-1185">Reference proteome</keyword>
<dbReference type="InterPro" id="IPR017871">
    <property type="entry name" value="ABC_transporter-like_CS"/>
</dbReference>
<protein>
    <submittedName>
        <fullName evidence="6">ABC transporter ATP-binding protein</fullName>
    </submittedName>
</protein>
<evidence type="ECO:0000313" key="6">
    <source>
        <dbReference type="EMBL" id="MFC4987021.1"/>
    </source>
</evidence>
<evidence type="ECO:0000256" key="2">
    <source>
        <dbReference type="ARBA" id="ARBA00022741"/>
    </source>
</evidence>
<keyword evidence="2" id="KW-0547">Nucleotide-binding</keyword>
<dbReference type="GO" id="GO:0005524">
    <property type="term" value="F:ATP binding"/>
    <property type="evidence" value="ECO:0007669"/>
    <property type="project" value="UniProtKB-KW"/>
</dbReference>
<dbReference type="PANTHER" id="PTHR42939">
    <property type="entry name" value="ABC TRANSPORTER ATP-BINDING PROTEIN ALBC-RELATED"/>
    <property type="match status" value="1"/>
</dbReference>
<dbReference type="PROSITE" id="PS00211">
    <property type="entry name" value="ABC_TRANSPORTER_1"/>
    <property type="match status" value="1"/>
</dbReference>
<dbReference type="InterPro" id="IPR027417">
    <property type="entry name" value="P-loop_NTPase"/>
</dbReference>
<organism evidence="6 7">
    <name type="scientific">Saliphagus infecundisoli</name>
    <dbReference type="NCBI Taxonomy" id="1849069"/>
    <lineage>
        <taxon>Archaea</taxon>
        <taxon>Methanobacteriati</taxon>
        <taxon>Methanobacteriota</taxon>
        <taxon>Stenosarchaea group</taxon>
        <taxon>Halobacteria</taxon>
        <taxon>Halobacteriales</taxon>
        <taxon>Natrialbaceae</taxon>
        <taxon>Saliphagus</taxon>
    </lineage>
</organism>
<dbReference type="InterPro" id="IPR003439">
    <property type="entry name" value="ABC_transporter-like_ATP-bd"/>
</dbReference>
<dbReference type="PANTHER" id="PTHR42939:SF1">
    <property type="entry name" value="ABC TRANSPORTER ATP-BINDING PROTEIN ALBC-RELATED"/>
    <property type="match status" value="1"/>
</dbReference>
<gene>
    <name evidence="6" type="ORF">ACFPFO_04395</name>
</gene>
<dbReference type="Gene3D" id="3.40.50.300">
    <property type="entry name" value="P-loop containing nucleotide triphosphate hydrolases"/>
    <property type="match status" value="1"/>
</dbReference>
<feature type="region of interest" description="Disordered" evidence="4">
    <location>
        <begin position="234"/>
        <end position="263"/>
    </location>
</feature>
<evidence type="ECO:0000256" key="3">
    <source>
        <dbReference type="ARBA" id="ARBA00022840"/>
    </source>
</evidence>
<dbReference type="Proteomes" id="UP001595925">
    <property type="component" value="Unassembled WGS sequence"/>
</dbReference>
<dbReference type="PROSITE" id="PS50893">
    <property type="entry name" value="ABC_TRANSPORTER_2"/>
    <property type="match status" value="1"/>
</dbReference>
<proteinExistence type="predicted"/>
<name>A0ABD5QB77_9EURY</name>
<dbReference type="SMART" id="SM00382">
    <property type="entry name" value="AAA"/>
    <property type="match status" value="1"/>
</dbReference>
<evidence type="ECO:0000256" key="1">
    <source>
        <dbReference type="ARBA" id="ARBA00022448"/>
    </source>
</evidence>
<feature type="domain" description="ABC transporter" evidence="5">
    <location>
        <begin position="23"/>
        <end position="251"/>
    </location>
</feature>
<dbReference type="InterPro" id="IPR003593">
    <property type="entry name" value="AAA+_ATPase"/>
</dbReference>
<accession>A0ABD5QB77</accession>
<dbReference type="AlphaFoldDB" id="A0ABD5QB77"/>
<dbReference type="CDD" id="cd03230">
    <property type="entry name" value="ABC_DR_subfamily_A"/>
    <property type="match status" value="1"/>
</dbReference>